<dbReference type="PANTHER" id="PTHR11054">
    <property type="entry name" value="6-PHOSPHOGLUCONOLACTONASE"/>
    <property type="match status" value="1"/>
</dbReference>
<evidence type="ECO:0000256" key="3">
    <source>
        <dbReference type="ARBA" id="ARBA00004961"/>
    </source>
</evidence>
<proteinExistence type="inferred from homology"/>
<comment type="function">
    <text evidence="2 7">Hydrolysis of 6-phosphogluconolactone to 6-phosphogluconate.</text>
</comment>
<dbReference type="Pfam" id="PF01182">
    <property type="entry name" value="Glucosamine_iso"/>
    <property type="match status" value="1"/>
</dbReference>
<evidence type="ECO:0000256" key="1">
    <source>
        <dbReference type="ARBA" id="ARBA00000832"/>
    </source>
</evidence>
<reference evidence="9 10" key="1">
    <citation type="submission" date="2016-08" db="EMBL/GenBank/DDBJ databases">
        <authorList>
            <person name="Seilhamer J.J."/>
        </authorList>
    </citation>
    <scope>NUCLEOTIDE SEQUENCE [LARGE SCALE GENOMIC DNA]</scope>
    <source>
        <strain evidence="9">ING2-E5A</strain>
    </source>
</reference>
<dbReference type="PANTHER" id="PTHR11054:SF0">
    <property type="entry name" value="6-PHOSPHOGLUCONOLACTONASE"/>
    <property type="match status" value="1"/>
</dbReference>
<dbReference type="AlphaFoldDB" id="A0A1G4G6D9"/>
<comment type="similarity">
    <text evidence="4 7">Belongs to the glucosamine/galactosamine-6-phosphate isomerase family. 6-phosphogluconolactonase subfamily.</text>
</comment>
<sequence length="239" mass="27366">MQLEIFATREELNRSFTEYLKGILKDRKRVTVALSGGSTPKSLFDYWARYHGEDIDWKSLFLFWGDERCVPPTDEQSNYRMTREYLLDRVAIPERNIFRIKGENDPAAEAERYSTLLGMEVEMVDGVPSFDLIILGLGDDGHTASIFPHEIKLWNDSSYCVVGRHPESGQKRISLSGRVINHAQRVAFLVTGSAKAEKVREIVESRKEVKERYPAARVKPVSGNLIWFLDKEAASLLKR</sequence>
<evidence type="ECO:0000313" key="10">
    <source>
        <dbReference type="Proteomes" id="UP000178485"/>
    </source>
</evidence>
<dbReference type="STRING" id="1642646.ING2E5A_1285"/>
<dbReference type="CDD" id="cd01400">
    <property type="entry name" value="6PGL"/>
    <property type="match status" value="1"/>
</dbReference>
<dbReference type="InterPro" id="IPR037171">
    <property type="entry name" value="NagB/RpiA_transferase-like"/>
</dbReference>
<dbReference type="InterPro" id="IPR006148">
    <property type="entry name" value="Glc/Gal-6P_isomerase"/>
</dbReference>
<dbReference type="SUPFAM" id="SSF100950">
    <property type="entry name" value="NagB/RpiA/CoA transferase-like"/>
    <property type="match status" value="1"/>
</dbReference>
<keyword evidence="10" id="KW-1185">Reference proteome</keyword>
<accession>A0A1G4G6D9</accession>
<dbReference type="GO" id="GO:0017057">
    <property type="term" value="F:6-phosphogluconolactonase activity"/>
    <property type="evidence" value="ECO:0007669"/>
    <property type="project" value="UniProtKB-UniRule"/>
</dbReference>
<dbReference type="NCBIfam" id="TIGR01198">
    <property type="entry name" value="pgl"/>
    <property type="match status" value="1"/>
</dbReference>
<evidence type="ECO:0000256" key="6">
    <source>
        <dbReference type="ARBA" id="ARBA00020337"/>
    </source>
</evidence>
<comment type="pathway">
    <text evidence="3 7">Carbohydrate degradation; pentose phosphate pathway; D-ribulose 5-phosphate from D-glucose 6-phosphate (oxidative stage): step 2/3.</text>
</comment>
<gene>
    <name evidence="9" type="primary">pgl3</name>
    <name evidence="7" type="synonym">pgl</name>
    <name evidence="9" type="ORF">ING2E5A_1285</name>
</gene>
<dbReference type="EC" id="3.1.1.31" evidence="5 7"/>
<dbReference type="Proteomes" id="UP000178485">
    <property type="component" value="Chromosome i"/>
</dbReference>
<feature type="domain" description="Glucosamine/galactosamine-6-phosphate isomerase" evidence="8">
    <location>
        <begin position="10"/>
        <end position="227"/>
    </location>
</feature>
<name>A0A1G4G6D9_9BACT</name>
<organism evidence="9 10">
    <name type="scientific">Petrimonas mucosa</name>
    <dbReference type="NCBI Taxonomy" id="1642646"/>
    <lineage>
        <taxon>Bacteria</taxon>
        <taxon>Pseudomonadati</taxon>
        <taxon>Bacteroidota</taxon>
        <taxon>Bacteroidia</taxon>
        <taxon>Bacteroidales</taxon>
        <taxon>Dysgonomonadaceae</taxon>
        <taxon>Petrimonas</taxon>
    </lineage>
</organism>
<dbReference type="KEGG" id="pmuc:ING2E5A_1285"/>
<dbReference type="InterPro" id="IPR039104">
    <property type="entry name" value="6PGL"/>
</dbReference>
<dbReference type="GO" id="GO:0006098">
    <property type="term" value="P:pentose-phosphate shunt"/>
    <property type="evidence" value="ECO:0007669"/>
    <property type="project" value="UniProtKB-UniPathway"/>
</dbReference>
<evidence type="ECO:0000256" key="7">
    <source>
        <dbReference type="RuleBase" id="RU365095"/>
    </source>
</evidence>
<dbReference type="EMBL" id="LT608328">
    <property type="protein sequence ID" value="SCM57322.1"/>
    <property type="molecule type" value="Genomic_DNA"/>
</dbReference>
<keyword evidence="7 9" id="KW-0378">Hydrolase</keyword>
<evidence type="ECO:0000256" key="5">
    <source>
        <dbReference type="ARBA" id="ARBA00013198"/>
    </source>
</evidence>
<dbReference type="UniPathway" id="UPA00115">
    <property type="reaction ID" value="UER00409"/>
</dbReference>
<dbReference type="InterPro" id="IPR005900">
    <property type="entry name" value="6-phosphogluconolactonase_DevB"/>
</dbReference>
<protein>
    <recommendedName>
        <fullName evidence="6 7">6-phosphogluconolactonase</fullName>
        <shortName evidence="7">6PGL</shortName>
        <ecNumber evidence="5 7">3.1.1.31</ecNumber>
    </recommendedName>
</protein>
<evidence type="ECO:0000256" key="2">
    <source>
        <dbReference type="ARBA" id="ARBA00002681"/>
    </source>
</evidence>
<dbReference type="GO" id="GO:0005975">
    <property type="term" value="P:carbohydrate metabolic process"/>
    <property type="evidence" value="ECO:0007669"/>
    <property type="project" value="UniProtKB-UniRule"/>
</dbReference>
<dbReference type="RefSeq" id="WP_071136654.1">
    <property type="nucleotide sequence ID" value="NZ_DUQN01000029.1"/>
</dbReference>
<evidence type="ECO:0000256" key="4">
    <source>
        <dbReference type="ARBA" id="ARBA00010662"/>
    </source>
</evidence>
<evidence type="ECO:0000313" key="9">
    <source>
        <dbReference type="EMBL" id="SCM57322.1"/>
    </source>
</evidence>
<evidence type="ECO:0000259" key="8">
    <source>
        <dbReference type="Pfam" id="PF01182"/>
    </source>
</evidence>
<dbReference type="Gene3D" id="3.40.50.1360">
    <property type="match status" value="1"/>
</dbReference>
<comment type="catalytic activity">
    <reaction evidence="1 7">
        <text>6-phospho-D-glucono-1,5-lactone + H2O = 6-phospho-D-gluconate + H(+)</text>
        <dbReference type="Rhea" id="RHEA:12556"/>
        <dbReference type="ChEBI" id="CHEBI:15377"/>
        <dbReference type="ChEBI" id="CHEBI:15378"/>
        <dbReference type="ChEBI" id="CHEBI:57955"/>
        <dbReference type="ChEBI" id="CHEBI:58759"/>
        <dbReference type="EC" id="3.1.1.31"/>
    </reaction>
</comment>